<proteinExistence type="predicted"/>
<dbReference type="AlphaFoldDB" id="A0A3D9Z2D3"/>
<protein>
    <submittedName>
        <fullName evidence="2">Putative H4MPT-linked C1 transfer pathway protein</fullName>
    </submittedName>
</protein>
<keyword evidence="3" id="KW-1185">Reference proteome</keyword>
<accession>A0A3D9Z2D3</accession>
<evidence type="ECO:0000313" key="2">
    <source>
        <dbReference type="EMBL" id="REF89334.1"/>
    </source>
</evidence>
<comment type="caution">
    <text evidence="2">The sequence shown here is derived from an EMBL/GenBank/DDBJ whole genome shotgun (WGS) entry which is preliminary data.</text>
</comment>
<dbReference type="GO" id="GO:0016787">
    <property type="term" value="F:hydrolase activity"/>
    <property type="evidence" value="ECO:0007669"/>
    <property type="project" value="InterPro"/>
</dbReference>
<dbReference type="NCBIfam" id="TIGR03123">
    <property type="entry name" value="one_C_unchar_1"/>
    <property type="match status" value="1"/>
</dbReference>
<dbReference type="Proteomes" id="UP000256900">
    <property type="component" value="Unassembled WGS sequence"/>
</dbReference>
<evidence type="ECO:0000259" key="1">
    <source>
        <dbReference type="Pfam" id="PF01968"/>
    </source>
</evidence>
<dbReference type="RefSeq" id="WP_115835116.1">
    <property type="nucleotide sequence ID" value="NZ_CP025086.1"/>
</dbReference>
<dbReference type="InterPro" id="IPR043129">
    <property type="entry name" value="ATPase_NBD"/>
</dbReference>
<dbReference type="Gene3D" id="3.30.420.190">
    <property type="entry name" value="conserved archaeal protein q6m145"/>
    <property type="match status" value="1"/>
</dbReference>
<dbReference type="InterPro" id="IPR002756">
    <property type="entry name" value="MfnF"/>
</dbReference>
<reference evidence="2 3" key="1">
    <citation type="submission" date="2018-08" db="EMBL/GenBank/DDBJ databases">
        <title>Genomic Encyclopedia of Type Strains, Phase IV (KMG-IV): sequencing the most valuable type-strain genomes for metagenomic binning, comparative biology and taxonomic classification.</title>
        <authorList>
            <person name="Goeker M."/>
        </authorList>
    </citation>
    <scope>NUCLEOTIDE SEQUENCE [LARGE SCALE GENOMIC DNA]</scope>
    <source>
        <strain evidence="2 3">BW863</strain>
    </source>
</reference>
<dbReference type="Gene3D" id="3.30.420.40">
    <property type="match status" value="1"/>
</dbReference>
<dbReference type="OrthoDB" id="1792672at2"/>
<name>A0A3D9Z2D3_9HYPH</name>
<dbReference type="Pfam" id="PF01968">
    <property type="entry name" value="Hydantoinase_A"/>
    <property type="match status" value="1"/>
</dbReference>
<organism evidence="2 3">
    <name type="scientific">Methylovirgula ligni</name>
    <dbReference type="NCBI Taxonomy" id="569860"/>
    <lineage>
        <taxon>Bacteria</taxon>
        <taxon>Pseudomonadati</taxon>
        <taxon>Pseudomonadota</taxon>
        <taxon>Alphaproteobacteria</taxon>
        <taxon>Hyphomicrobiales</taxon>
        <taxon>Beijerinckiaceae</taxon>
        <taxon>Methylovirgula</taxon>
    </lineage>
</organism>
<dbReference type="EMBL" id="QUMO01000001">
    <property type="protein sequence ID" value="REF89334.1"/>
    <property type="molecule type" value="Genomic_DNA"/>
</dbReference>
<sequence length="337" mass="35363">MPGTIGWDIGGAHLKAARVEDGQVVKVVQIACPLWLGLDQLHEAFAEAKAALGSVPHHFATMTGELSDVFPNRRAGVAAIAAAAVRELGPVRFYAGPQGFVAADQVVAHVEAVASANWHASAVFAARQVPDGLFVDVGSTTTDIIPLQAGKVAARGYSDATRMAQGELVYAGIVRSFLMAGLHHVPFGGRWVPIMNEAFATASDVYRILGDLPEDADLMPTADVQPKTAEASRARLARQIGHDASDVSAAALDRLAAYFAEAQLREIFDGTCLALSVTALDNDAPIVGAGAGRFVVRRLAARLGRPYIDCADLLPTAPELRRKAADCLPACAVALLA</sequence>
<gene>
    <name evidence="2" type="ORF">DES32_0554</name>
</gene>
<dbReference type="SUPFAM" id="SSF53067">
    <property type="entry name" value="Actin-like ATPase domain"/>
    <property type="match status" value="1"/>
</dbReference>
<evidence type="ECO:0000313" key="3">
    <source>
        <dbReference type="Proteomes" id="UP000256900"/>
    </source>
</evidence>
<dbReference type="InterPro" id="IPR002821">
    <property type="entry name" value="Hydantoinase_A"/>
</dbReference>
<feature type="domain" description="Hydantoinase A/oxoprolinase" evidence="1">
    <location>
        <begin position="60"/>
        <end position="304"/>
    </location>
</feature>